<dbReference type="InterPro" id="IPR052895">
    <property type="entry name" value="HetReg/Transcr_Mod"/>
</dbReference>
<evidence type="ECO:0000259" key="1">
    <source>
        <dbReference type="Pfam" id="PF06985"/>
    </source>
</evidence>
<dbReference type="STRING" id="1745343.A0A2J6QKB2"/>
<dbReference type="Pfam" id="PF26639">
    <property type="entry name" value="Het-6_barrel"/>
    <property type="match status" value="1"/>
</dbReference>
<dbReference type="InterPro" id="IPR010730">
    <property type="entry name" value="HET"/>
</dbReference>
<dbReference type="OrthoDB" id="2157530at2759"/>
<dbReference type="AlphaFoldDB" id="A0A2J6QKB2"/>
<reference evidence="2 3" key="1">
    <citation type="submission" date="2016-05" db="EMBL/GenBank/DDBJ databases">
        <title>A degradative enzymes factory behind the ericoid mycorrhizal symbiosis.</title>
        <authorList>
            <consortium name="DOE Joint Genome Institute"/>
            <person name="Martino E."/>
            <person name="Morin E."/>
            <person name="Grelet G."/>
            <person name="Kuo A."/>
            <person name="Kohler A."/>
            <person name="Daghino S."/>
            <person name="Barry K."/>
            <person name="Choi C."/>
            <person name="Cichocki N."/>
            <person name="Clum A."/>
            <person name="Copeland A."/>
            <person name="Hainaut M."/>
            <person name="Haridas S."/>
            <person name="Labutti K."/>
            <person name="Lindquist E."/>
            <person name="Lipzen A."/>
            <person name="Khouja H.-R."/>
            <person name="Murat C."/>
            <person name="Ohm R."/>
            <person name="Olson A."/>
            <person name="Spatafora J."/>
            <person name="Veneault-Fourrey C."/>
            <person name="Henrissat B."/>
            <person name="Grigoriev I."/>
            <person name="Martin F."/>
            <person name="Perotto S."/>
        </authorList>
    </citation>
    <scope>NUCLEOTIDE SEQUENCE [LARGE SCALE GENOMIC DNA]</scope>
    <source>
        <strain evidence="2 3">UAMH 7357</strain>
    </source>
</reference>
<evidence type="ECO:0000313" key="2">
    <source>
        <dbReference type="EMBL" id="PMD26702.1"/>
    </source>
</evidence>
<organism evidence="2 3">
    <name type="scientific">Hyaloscypha hepaticicola</name>
    <dbReference type="NCBI Taxonomy" id="2082293"/>
    <lineage>
        <taxon>Eukaryota</taxon>
        <taxon>Fungi</taxon>
        <taxon>Dikarya</taxon>
        <taxon>Ascomycota</taxon>
        <taxon>Pezizomycotina</taxon>
        <taxon>Leotiomycetes</taxon>
        <taxon>Helotiales</taxon>
        <taxon>Hyaloscyphaceae</taxon>
        <taxon>Hyaloscypha</taxon>
    </lineage>
</organism>
<dbReference type="EMBL" id="KZ613467">
    <property type="protein sequence ID" value="PMD26702.1"/>
    <property type="molecule type" value="Genomic_DNA"/>
</dbReference>
<accession>A0A2J6QKB2</accession>
<dbReference type="PANTHER" id="PTHR24148">
    <property type="entry name" value="ANKYRIN REPEAT DOMAIN-CONTAINING PROTEIN 39 HOMOLOG-RELATED"/>
    <property type="match status" value="1"/>
</dbReference>
<evidence type="ECO:0000313" key="3">
    <source>
        <dbReference type="Proteomes" id="UP000235672"/>
    </source>
</evidence>
<dbReference type="Pfam" id="PF06985">
    <property type="entry name" value="HET"/>
    <property type="match status" value="1"/>
</dbReference>
<protein>
    <submittedName>
        <fullName evidence="2">HET-domain-containing protein</fullName>
    </submittedName>
</protein>
<dbReference type="Proteomes" id="UP000235672">
    <property type="component" value="Unassembled WGS sequence"/>
</dbReference>
<proteinExistence type="predicted"/>
<sequence length="683" mass="77379">MSFPSFPADEGNNLPTFVHGRLEDKPYAFRLIHLFPASDTSQEVFCKLVPADFEELPKYKALSYVWGDATSTRNIYIEGKPYPVTENCYAALVCLRHQSTPMTLWIDTICINQGDVVERNQQVNMMFDIYSEAEETLIWMGLNNAPGNLVSSLEKLRYVEKLVVNIIIDLTSSSDLNDSKTRYNAILVEPAESDVLMIWLALNEIFRHTWWTRLWVHQELLAAQKATVVVGLNAFAWKLFWPLLKVPIAIASEMSEADLTASPKLPYVAIGSYKLLNSRGYQSLMRRYIARDREQLRLLRNQQRNVDIASGKISRNDPKILDLDARETIESLYWTRSYHCADPRDHVFALRGLLTDGGILAEADYMISTKELYARFARRFISIYQSTNILRLAGLTWRGLSSSDDLGASPSWIPYLGTIDEFDLLENLAAPLWTFDISDSLAAAKDLGRARESTVGGVDEQLSIHGYPVDILDMLQPFFMQVDNMSFEDFNRSVWRELIPNLPLSYPTGCNPKHALLRVVIGNQNLSMKGSIIPCQEWVSDAIAWIENEDLLDEQRVPESFIDNQHSLVAPSSTVSAHRTLEKMLPDSPWSSKIALDFQTSIKAATTRSKFLRTERGFMGLAPQPAEVGDEVWILLGCDVPMILRKCDNYYTLVGECFVYGMMEGEQTKDLLASGPPENIILH</sequence>
<dbReference type="PANTHER" id="PTHR24148:SF64">
    <property type="entry name" value="HETEROKARYON INCOMPATIBILITY DOMAIN-CONTAINING PROTEIN"/>
    <property type="match status" value="1"/>
</dbReference>
<name>A0A2J6QKB2_9HELO</name>
<keyword evidence="3" id="KW-1185">Reference proteome</keyword>
<gene>
    <name evidence="2" type="ORF">NA56DRAFT_294982</name>
</gene>
<feature type="domain" description="Heterokaryon incompatibility" evidence="1">
    <location>
        <begin position="59"/>
        <end position="219"/>
    </location>
</feature>